<feature type="compositionally biased region" description="Pro residues" evidence="2">
    <location>
        <begin position="83"/>
        <end position="93"/>
    </location>
</feature>
<dbReference type="PANTHER" id="PTHR31019:SF1">
    <property type="entry name" value="SMALL INTEGRAL MEMBRANE PROTEIN 14"/>
    <property type="match status" value="1"/>
</dbReference>
<evidence type="ECO:0000256" key="3">
    <source>
        <dbReference type="SAM" id="Phobius"/>
    </source>
</evidence>
<protein>
    <recommendedName>
        <fullName evidence="1">Small integral membrane protein 14</fullName>
    </recommendedName>
</protein>
<evidence type="ECO:0000256" key="1">
    <source>
        <dbReference type="ARBA" id="ARBA00017902"/>
    </source>
</evidence>
<organism evidence="4 5">
    <name type="scientific">Cryptolaemus montrouzieri</name>
    <dbReference type="NCBI Taxonomy" id="559131"/>
    <lineage>
        <taxon>Eukaryota</taxon>
        <taxon>Metazoa</taxon>
        <taxon>Ecdysozoa</taxon>
        <taxon>Arthropoda</taxon>
        <taxon>Hexapoda</taxon>
        <taxon>Insecta</taxon>
        <taxon>Pterygota</taxon>
        <taxon>Neoptera</taxon>
        <taxon>Endopterygota</taxon>
        <taxon>Coleoptera</taxon>
        <taxon>Polyphaga</taxon>
        <taxon>Cucujiformia</taxon>
        <taxon>Coccinelloidea</taxon>
        <taxon>Coccinellidae</taxon>
        <taxon>Scymninae</taxon>
        <taxon>Scymnini</taxon>
        <taxon>Cryptolaemus</taxon>
    </lineage>
</organism>
<dbReference type="InterPro" id="IPR020309">
    <property type="entry name" value="Smim-14"/>
</dbReference>
<evidence type="ECO:0000256" key="2">
    <source>
        <dbReference type="SAM" id="MobiDB-lite"/>
    </source>
</evidence>
<evidence type="ECO:0000313" key="5">
    <source>
        <dbReference type="Proteomes" id="UP001516400"/>
    </source>
</evidence>
<feature type="region of interest" description="Disordered" evidence="2">
    <location>
        <begin position="69"/>
        <end position="93"/>
    </location>
</feature>
<keyword evidence="3" id="KW-0472">Membrane</keyword>
<evidence type="ECO:0000313" key="4">
    <source>
        <dbReference type="EMBL" id="KAL3268842.1"/>
    </source>
</evidence>
<proteinExistence type="predicted"/>
<comment type="caution">
    <text evidence="4">The sequence shown here is derived from an EMBL/GenBank/DDBJ whole genome shotgun (WGS) entry which is preliminary data.</text>
</comment>
<reference evidence="4 5" key="1">
    <citation type="journal article" date="2021" name="BMC Biol.">
        <title>Horizontally acquired antibacterial genes associated with adaptive radiation of ladybird beetles.</title>
        <authorList>
            <person name="Li H.S."/>
            <person name="Tang X.F."/>
            <person name="Huang Y.H."/>
            <person name="Xu Z.Y."/>
            <person name="Chen M.L."/>
            <person name="Du X.Y."/>
            <person name="Qiu B.Y."/>
            <person name="Chen P.T."/>
            <person name="Zhang W."/>
            <person name="Slipinski A."/>
            <person name="Escalona H.E."/>
            <person name="Waterhouse R.M."/>
            <person name="Zwick A."/>
            <person name="Pang H."/>
        </authorList>
    </citation>
    <scope>NUCLEOTIDE SEQUENCE [LARGE SCALE GENOMIC DNA]</scope>
    <source>
        <strain evidence="4">SYSU2018</strain>
    </source>
</reference>
<keyword evidence="5" id="KW-1185">Reference proteome</keyword>
<keyword evidence="3" id="KW-1133">Transmembrane helix</keyword>
<sequence>MDPCECVWDHEFAMRRLLNLLRSSQSICTDNECFDEGTPSAPGSDNTLLLTLILTVSLFLYFFRPRTERNSEDTKPLHQNPNGAPPTPPPNAM</sequence>
<accession>A0ABD2MRA8</accession>
<dbReference type="EMBL" id="JABFTP020000021">
    <property type="protein sequence ID" value="KAL3268842.1"/>
    <property type="molecule type" value="Genomic_DNA"/>
</dbReference>
<feature type="transmembrane region" description="Helical" evidence="3">
    <location>
        <begin position="47"/>
        <end position="63"/>
    </location>
</feature>
<dbReference type="AlphaFoldDB" id="A0ABD2MRA8"/>
<gene>
    <name evidence="4" type="ORF">HHI36_007933</name>
</gene>
<keyword evidence="3" id="KW-0812">Transmembrane</keyword>
<dbReference type="Pfam" id="PF11027">
    <property type="entry name" value="DUF2615"/>
    <property type="match status" value="1"/>
</dbReference>
<dbReference type="Proteomes" id="UP001516400">
    <property type="component" value="Unassembled WGS sequence"/>
</dbReference>
<name>A0ABD2MRA8_9CUCU</name>
<dbReference type="PANTHER" id="PTHR31019">
    <property type="entry name" value="SMALL INTEGRAL MEMBRANE PROTEIN 14"/>
    <property type="match status" value="1"/>
</dbReference>